<keyword evidence="2" id="KW-1185">Reference proteome</keyword>
<evidence type="ECO:0000313" key="1">
    <source>
        <dbReference type="EMBL" id="OEV13122.1"/>
    </source>
</evidence>
<proteinExistence type="predicted"/>
<comment type="caution">
    <text evidence="1">The sequence shown here is derived from an EMBL/GenBank/DDBJ whole genome shotgun (WGS) entry which is preliminary data.</text>
</comment>
<gene>
    <name evidence="1" type="ORF">AN218_05005</name>
</gene>
<sequence length="94" mass="10042">MDRAAALRSNPSGLLSIVRIAAGGLSAYEGALALHLLKEGKDDTVADSFLEIYAKGREYPDVMETAVVLLDEFHMNDVASTVLRAALKTHAGKN</sequence>
<dbReference type="EMBL" id="LJGW01000097">
    <property type="protein sequence ID" value="OEV13122.1"/>
    <property type="molecule type" value="Genomic_DNA"/>
</dbReference>
<accession>A0A1E7LA54</accession>
<evidence type="ECO:0000313" key="2">
    <source>
        <dbReference type="Proteomes" id="UP000176005"/>
    </source>
</evidence>
<organism evidence="1 2">
    <name type="scientific">Streptomyces nanshensis</name>
    <dbReference type="NCBI Taxonomy" id="518642"/>
    <lineage>
        <taxon>Bacteria</taxon>
        <taxon>Bacillati</taxon>
        <taxon>Actinomycetota</taxon>
        <taxon>Actinomycetes</taxon>
        <taxon>Kitasatosporales</taxon>
        <taxon>Streptomycetaceae</taxon>
        <taxon>Streptomyces</taxon>
    </lineage>
</organism>
<name>A0A1E7LA54_9ACTN</name>
<dbReference type="AlphaFoldDB" id="A0A1E7LA54"/>
<dbReference type="Proteomes" id="UP000176005">
    <property type="component" value="Unassembled WGS sequence"/>
</dbReference>
<reference evidence="1 2" key="1">
    <citation type="journal article" date="2016" name="Front. Microbiol.">
        <title>Comparative Genomics Analysis of Streptomyces Species Reveals Their Adaptation to the Marine Environment and Their Diversity at the Genomic Level.</title>
        <authorList>
            <person name="Tian X."/>
            <person name="Zhang Z."/>
            <person name="Yang T."/>
            <person name="Chen M."/>
            <person name="Li J."/>
            <person name="Chen F."/>
            <person name="Yang J."/>
            <person name="Li W."/>
            <person name="Zhang B."/>
            <person name="Zhang Z."/>
            <person name="Wu J."/>
            <person name="Zhang C."/>
            <person name="Long L."/>
            <person name="Xiao J."/>
        </authorList>
    </citation>
    <scope>NUCLEOTIDE SEQUENCE [LARGE SCALE GENOMIC DNA]</scope>
    <source>
        <strain evidence="1 2">SCSIO 10429</strain>
    </source>
</reference>
<protein>
    <submittedName>
        <fullName evidence="1">Uncharacterized protein</fullName>
    </submittedName>
</protein>